<evidence type="ECO:0000313" key="15">
    <source>
        <dbReference type="Proteomes" id="UP000236151"/>
    </source>
</evidence>
<feature type="region of interest" description="Disordered" evidence="13">
    <location>
        <begin position="1"/>
        <end position="71"/>
    </location>
</feature>
<evidence type="ECO:0000256" key="2">
    <source>
        <dbReference type="ARBA" id="ARBA00009054"/>
    </source>
</evidence>
<evidence type="ECO:0000256" key="7">
    <source>
        <dbReference type="ARBA" id="ARBA00053401"/>
    </source>
</evidence>
<keyword evidence="5 10" id="KW-0346">Stress response</keyword>
<evidence type="ECO:0000256" key="12">
    <source>
        <dbReference type="RuleBase" id="RU004478"/>
    </source>
</evidence>
<dbReference type="RefSeq" id="WP_103081120.1">
    <property type="nucleotide sequence ID" value="NZ_CP021850.1"/>
</dbReference>
<keyword evidence="4 10" id="KW-0963">Cytoplasm</keyword>
<evidence type="ECO:0000256" key="9">
    <source>
        <dbReference type="ARBA" id="ARBA00076414"/>
    </source>
</evidence>
<comment type="subcellular location">
    <subcellularLocation>
        <location evidence="1 10">Cytoplasm</location>
    </subcellularLocation>
</comment>
<dbReference type="GO" id="GO:0042803">
    <property type="term" value="F:protein homodimerization activity"/>
    <property type="evidence" value="ECO:0007669"/>
    <property type="project" value="InterPro"/>
</dbReference>
<dbReference type="Gene3D" id="2.30.22.10">
    <property type="entry name" value="Head domain of nucleotide exchange factor GrpE"/>
    <property type="match status" value="1"/>
</dbReference>
<dbReference type="InterPro" id="IPR000740">
    <property type="entry name" value="GrpE"/>
</dbReference>
<dbReference type="GO" id="GO:0006457">
    <property type="term" value="P:protein folding"/>
    <property type="evidence" value="ECO:0007669"/>
    <property type="project" value="InterPro"/>
</dbReference>
<reference evidence="14 15" key="1">
    <citation type="submission" date="2017-06" db="EMBL/GenBank/DDBJ databases">
        <title>Investigating the central metabolism of Clostridium thermosuccinogenes.</title>
        <authorList>
            <person name="Koendjbiharie J.G."/>
            <person name="van Kranenburg R."/>
        </authorList>
    </citation>
    <scope>NUCLEOTIDE SEQUENCE [LARGE SCALE GENOMIC DNA]</scope>
    <source>
        <strain evidence="14 15">DSM 5806</strain>
    </source>
</reference>
<evidence type="ECO:0000313" key="14">
    <source>
        <dbReference type="EMBL" id="PNT99810.1"/>
    </source>
</evidence>
<dbReference type="FunFam" id="2.30.22.10:FF:000001">
    <property type="entry name" value="Protein GrpE"/>
    <property type="match status" value="1"/>
</dbReference>
<dbReference type="KEGG" id="cthd:CDO33_05465"/>
<proteinExistence type="inferred from homology"/>
<dbReference type="SUPFAM" id="SSF51064">
    <property type="entry name" value="Head domain of nucleotide exchange factor GrpE"/>
    <property type="match status" value="1"/>
</dbReference>
<evidence type="ECO:0000256" key="1">
    <source>
        <dbReference type="ARBA" id="ARBA00004496"/>
    </source>
</evidence>
<dbReference type="HAMAP" id="MF_01151">
    <property type="entry name" value="GrpE"/>
    <property type="match status" value="1"/>
</dbReference>
<evidence type="ECO:0000256" key="3">
    <source>
        <dbReference type="ARBA" id="ARBA00011738"/>
    </source>
</evidence>
<comment type="similarity">
    <text evidence="2 10 12">Belongs to the GrpE family.</text>
</comment>
<sequence length="220" mass="24571">MEQQKDPQDILNNEVSGNSGNEEVQKENNNAAGQEAQEVQLETDSEVKTDPEENANSEAKGDSGSNEELEALKAKLKEQSQKCDEYFSRMQRLAAEFDNYKKRTAKEKESLYLETVADVVAVFLPVADNLDRALKAAEDSSDQSLKEGVQLVHRQMMDVLKSLGVEEIKSVGEKFNPDLHNAVMHVTDDSVGEGIIVEEFQKGYIIKDKVVRYSMVKVAN</sequence>
<dbReference type="GO" id="GO:0051087">
    <property type="term" value="F:protein-folding chaperone binding"/>
    <property type="evidence" value="ECO:0007669"/>
    <property type="project" value="InterPro"/>
</dbReference>
<dbReference type="GO" id="GO:0051082">
    <property type="term" value="F:unfolded protein binding"/>
    <property type="evidence" value="ECO:0007669"/>
    <property type="project" value="TreeGrafter"/>
</dbReference>
<dbReference type="Proteomes" id="UP000236151">
    <property type="component" value="Unassembled WGS sequence"/>
</dbReference>
<feature type="compositionally biased region" description="Low complexity" evidence="13">
    <location>
        <begin position="12"/>
        <end position="22"/>
    </location>
</feature>
<dbReference type="PANTHER" id="PTHR21237:SF23">
    <property type="entry name" value="GRPE PROTEIN HOMOLOG, MITOCHONDRIAL"/>
    <property type="match status" value="1"/>
</dbReference>
<evidence type="ECO:0000256" key="8">
    <source>
        <dbReference type="ARBA" id="ARBA00072274"/>
    </source>
</evidence>
<dbReference type="Gene3D" id="3.90.20.20">
    <property type="match status" value="1"/>
</dbReference>
<dbReference type="PANTHER" id="PTHR21237">
    <property type="entry name" value="GRPE PROTEIN"/>
    <property type="match status" value="1"/>
</dbReference>
<dbReference type="InterPro" id="IPR013805">
    <property type="entry name" value="GrpE_CC"/>
</dbReference>
<gene>
    <name evidence="10 14" type="primary">grpE</name>
    <name evidence="14" type="ORF">CDQ84_07540</name>
</gene>
<dbReference type="CDD" id="cd00446">
    <property type="entry name" value="GrpE"/>
    <property type="match status" value="1"/>
</dbReference>
<keyword evidence="15" id="KW-1185">Reference proteome</keyword>
<dbReference type="AlphaFoldDB" id="A0A2K2FM00"/>
<dbReference type="SUPFAM" id="SSF58014">
    <property type="entry name" value="Coiled-coil domain of nucleotide exchange factor GrpE"/>
    <property type="match status" value="1"/>
</dbReference>
<name>A0A2K2FM00_9CLOT</name>
<dbReference type="EMBL" id="NIOJ01000015">
    <property type="protein sequence ID" value="PNT99810.1"/>
    <property type="molecule type" value="Genomic_DNA"/>
</dbReference>
<evidence type="ECO:0000256" key="6">
    <source>
        <dbReference type="ARBA" id="ARBA00023186"/>
    </source>
</evidence>
<evidence type="ECO:0000256" key="10">
    <source>
        <dbReference type="HAMAP-Rule" id="MF_01151"/>
    </source>
</evidence>
<dbReference type="InterPro" id="IPR009012">
    <property type="entry name" value="GrpE_head"/>
</dbReference>
<organism evidence="14 15">
    <name type="scientific">Clostridium thermosuccinogenes</name>
    <dbReference type="NCBI Taxonomy" id="84032"/>
    <lineage>
        <taxon>Bacteria</taxon>
        <taxon>Bacillati</taxon>
        <taxon>Bacillota</taxon>
        <taxon>Clostridia</taxon>
        <taxon>Eubacteriales</taxon>
        <taxon>Clostridiaceae</taxon>
        <taxon>Clostridium</taxon>
    </lineage>
</organism>
<evidence type="ECO:0000256" key="4">
    <source>
        <dbReference type="ARBA" id="ARBA00022490"/>
    </source>
</evidence>
<dbReference type="PROSITE" id="PS01071">
    <property type="entry name" value="GRPE"/>
    <property type="match status" value="1"/>
</dbReference>
<accession>A0A2K2FM00</accession>
<dbReference type="PRINTS" id="PR00773">
    <property type="entry name" value="GRPEPROTEIN"/>
</dbReference>
<dbReference type="NCBIfam" id="NF010738">
    <property type="entry name" value="PRK14140.1"/>
    <property type="match status" value="1"/>
</dbReference>
<evidence type="ECO:0000256" key="11">
    <source>
        <dbReference type="RuleBase" id="RU000639"/>
    </source>
</evidence>
<dbReference type="OrthoDB" id="9812586at2"/>
<dbReference type="Pfam" id="PF01025">
    <property type="entry name" value="GrpE"/>
    <property type="match status" value="1"/>
</dbReference>
<protein>
    <recommendedName>
        <fullName evidence="8 10">Protein GrpE</fullName>
    </recommendedName>
    <alternativeName>
        <fullName evidence="9 10">HSP-70 cofactor</fullName>
    </alternativeName>
</protein>
<comment type="subunit">
    <text evidence="3 10">Homodimer.</text>
</comment>
<evidence type="ECO:0000256" key="5">
    <source>
        <dbReference type="ARBA" id="ARBA00023016"/>
    </source>
</evidence>
<dbReference type="GO" id="GO:0005737">
    <property type="term" value="C:cytoplasm"/>
    <property type="evidence" value="ECO:0007669"/>
    <property type="project" value="UniProtKB-SubCell"/>
</dbReference>
<comment type="caution">
    <text evidence="14">The sequence shown here is derived from an EMBL/GenBank/DDBJ whole genome shotgun (WGS) entry which is preliminary data.</text>
</comment>
<keyword evidence="6 10" id="KW-0143">Chaperone</keyword>
<evidence type="ECO:0000256" key="13">
    <source>
        <dbReference type="SAM" id="MobiDB-lite"/>
    </source>
</evidence>
<comment type="function">
    <text evidence="7 10 11">Participates actively in the response to hyperosmotic and heat shock by preventing the aggregation of stress-denatured proteins, in association with DnaK and GrpE. It is the nucleotide exchange factor for DnaK and may function as a thermosensor. Unfolded proteins bind initially to DnaJ; upon interaction with the DnaJ-bound protein, DnaK hydrolyzes its bound ATP, resulting in the formation of a stable complex. GrpE releases ADP from DnaK; ATP binding to DnaK triggers the release of the substrate protein, thus completing the reaction cycle. Several rounds of ATP-dependent interactions between DnaJ, DnaK and GrpE are required for fully efficient folding.</text>
</comment>
<dbReference type="GO" id="GO:0000774">
    <property type="term" value="F:adenyl-nucleotide exchange factor activity"/>
    <property type="evidence" value="ECO:0007669"/>
    <property type="project" value="InterPro"/>
</dbReference>